<sequence length="191" mass="21425">MGSFGTYLQLGYEHIVNIAALDHVLFILVLMAVYQPKNWLKVVLAITFFTIGHSITLTLSTLDLVKFDMKLIEFLIPVTILVTALFNLTAAGQDQSSKTKYWLAGIFGLIHGLGFANYYGMLTLGESSYWSALLPFNLGVELGQLLVVFLFLIITIIFQQIIHVKHQSWNLFFSGAGFGLSLVMILENWPF</sequence>
<feature type="transmembrane region" description="Helical" evidence="1">
    <location>
        <begin position="169"/>
        <end position="186"/>
    </location>
</feature>
<keyword evidence="1" id="KW-1133">Transmembrane helix</keyword>
<keyword evidence="3" id="KW-1185">Reference proteome</keyword>
<gene>
    <name evidence="2" type="ordered locus">Oweho_3101</name>
</gene>
<dbReference type="KEGG" id="oho:Oweho_3101"/>
<reference evidence="2 3" key="1">
    <citation type="journal article" date="2012" name="Stand. Genomic Sci.">
        <title>Genome sequence of the orange-pigmented seawater bacterium Owenweeksia hongkongensis type strain (UST20020801(T)).</title>
        <authorList>
            <person name="Riedel T."/>
            <person name="Held B."/>
            <person name="Nolan M."/>
            <person name="Lucas S."/>
            <person name="Lapidus A."/>
            <person name="Tice H."/>
            <person name="Del Rio T.G."/>
            <person name="Cheng J.F."/>
            <person name="Han C."/>
            <person name="Tapia R."/>
            <person name="Goodwin L.A."/>
            <person name="Pitluck S."/>
            <person name="Liolios K."/>
            <person name="Mavromatis K."/>
            <person name="Pagani I."/>
            <person name="Ivanova N."/>
            <person name="Mikhailova N."/>
            <person name="Pati A."/>
            <person name="Chen A."/>
            <person name="Palaniappan K."/>
            <person name="Rohde M."/>
            <person name="Tindall B.J."/>
            <person name="Detter J.C."/>
            <person name="Goker M."/>
            <person name="Woyke T."/>
            <person name="Bristow J."/>
            <person name="Eisen J.A."/>
            <person name="Markowitz V."/>
            <person name="Hugenholtz P."/>
            <person name="Klenk H.P."/>
            <person name="Kyrpides N.C."/>
        </authorList>
    </citation>
    <scope>NUCLEOTIDE SEQUENCE</scope>
    <source>
        <strain evidence="3">DSM 17368 / JCM 12287 / NRRL B-23963</strain>
    </source>
</reference>
<evidence type="ECO:0000313" key="3">
    <source>
        <dbReference type="Proteomes" id="UP000005631"/>
    </source>
</evidence>
<feature type="transmembrane region" description="Helical" evidence="1">
    <location>
        <begin position="15"/>
        <end position="34"/>
    </location>
</feature>
<dbReference type="RefSeq" id="WP_014203402.1">
    <property type="nucleotide sequence ID" value="NC_016599.1"/>
</dbReference>
<dbReference type="InterPro" id="IPR032809">
    <property type="entry name" value="Put_HupE_UreJ"/>
</dbReference>
<feature type="transmembrane region" description="Helical" evidence="1">
    <location>
        <begin position="101"/>
        <end position="122"/>
    </location>
</feature>
<feature type="transmembrane region" description="Helical" evidence="1">
    <location>
        <begin position="39"/>
        <end position="59"/>
    </location>
</feature>
<evidence type="ECO:0008006" key="4">
    <source>
        <dbReference type="Google" id="ProtNLM"/>
    </source>
</evidence>
<feature type="transmembrane region" description="Helical" evidence="1">
    <location>
        <begin position="142"/>
        <end position="162"/>
    </location>
</feature>
<dbReference type="AlphaFoldDB" id="G8R330"/>
<organism evidence="2 3">
    <name type="scientific">Owenweeksia hongkongensis (strain DSM 17368 / CIP 108786 / JCM 12287 / NRRL B-23963 / UST20020801)</name>
    <dbReference type="NCBI Taxonomy" id="926562"/>
    <lineage>
        <taxon>Bacteria</taxon>
        <taxon>Pseudomonadati</taxon>
        <taxon>Bacteroidota</taxon>
        <taxon>Flavobacteriia</taxon>
        <taxon>Flavobacteriales</taxon>
        <taxon>Owenweeksiaceae</taxon>
        <taxon>Owenweeksia</taxon>
    </lineage>
</organism>
<keyword evidence="1" id="KW-0472">Membrane</keyword>
<dbReference type="STRING" id="926562.Oweho_3101"/>
<evidence type="ECO:0000256" key="1">
    <source>
        <dbReference type="SAM" id="Phobius"/>
    </source>
</evidence>
<proteinExistence type="predicted"/>
<dbReference type="eggNOG" id="COG2370">
    <property type="taxonomic scope" value="Bacteria"/>
</dbReference>
<dbReference type="Pfam" id="PF13795">
    <property type="entry name" value="HupE_UreJ_2"/>
    <property type="match status" value="1"/>
</dbReference>
<dbReference type="OrthoDB" id="9808870at2"/>
<dbReference type="Proteomes" id="UP000005631">
    <property type="component" value="Chromosome"/>
</dbReference>
<keyword evidence="1" id="KW-0812">Transmembrane</keyword>
<dbReference type="HOGENOM" id="CLU_109303_0_0_10"/>
<protein>
    <recommendedName>
        <fullName evidence="4">HupE / UreJ protein</fullName>
    </recommendedName>
</protein>
<dbReference type="EMBL" id="CP003156">
    <property type="protein sequence ID" value="AEV34055.1"/>
    <property type="molecule type" value="Genomic_DNA"/>
</dbReference>
<feature type="transmembrane region" description="Helical" evidence="1">
    <location>
        <begin position="71"/>
        <end position="89"/>
    </location>
</feature>
<name>G8R330_OWEHD</name>
<evidence type="ECO:0000313" key="2">
    <source>
        <dbReference type="EMBL" id="AEV34055.1"/>
    </source>
</evidence>
<accession>G8R330</accession>